<gene>
    <name evidence="1" type="ORF">MGN01_41300</name>
</gene>
<dbReference type="AlphaFoldDB" id="A0A512JQP3"/>
<organism evidence="1 2">
    <name type="scientific">Methylobacterium gnaphalii</name>
    <dbReference type="NCBI Taxonomy" id="1010610"/>
    <lineage>
        <taxon>Bacteria</taxon>
        <taxon>Pseudomonadati</taxon>
        <taxon>Pseudomonadota</taxon>
        <taxon>Alphaproteobacteria</taxon>
        <taxon>Hyphomicrobiales</taxon>
        <taxon>Methylobacteriaceae</taxon>
        <taxon>Methylobacterium</taxon>
    </lineage>
</organism>
<proteinExistence type="predicted"/>
<evidence type="ECO:0000313" key="2">
    <source>
        <dbReference type="Proteomes" id="UP000321750"/>
    </source>
</evidence>
<dbReference type="OrthoDB" id="8002707at2"/>
<protein>
    <submittedName>
        <fullName evidence="1">Uncharacterized protein</fullName>
    </submittedName>
</protein>
<dbReference type="Proteomes" id="UP000321750">
    <property type="component" value="Unassembled WGS sequence"/>
</dbReference>
<name>A0A512JQP3_9HYPH</name>
<evidence type="ECO:0000313" key="1">
    <source>
        <dbReference type="EMBL" id="GEP12285.1"/>
    </source>
</evidence>
<keyword evidence="2" id="KW-1185">Reference proteome</keyword>
<dbReference type="EMBL" id="BJZV01000034">
    <property type="protein sequence ID" value="GEP12285.1"/>
    <property type="molecule type" value="Genomic_DNA"/>
</dbReference>
<reference evidence="1 2" key="1">
    <citation type="submission" date="2019-07" db="EMBL/GenBank/DDBJ databases">
        <title>Whole genome shotgun sequence of Methylobacterium gnaphalii NBRC 107716.</title>
        <authorList>
            <person name="Hosoyama A."/>
            <person name="Uohara A."/>
            <person name="Ohji S."/>
            <person name="Ichikawa N."/>
        </authorList>
    </citation>
    <scope>NUCLEOTIDE SEQUENCE [LARGE SCALE GENOMIC DNA]</scope>
    <source>
        <strain evidence="1 2">NBRC 107716</strain>
    </source>
</reference>
<comment type="caution">
    <text evidence="1">The sequence shown here is derived from an EMBL/GenBank/DDBJ whole genome shotgun (WGS) entry which is preliminary data.</text>
</comment>
<accession>A0A512JQP3</accession>
<sequence>MAAPSKIRAAQSAPDRPRRIALMVRTMIDREAANGACTFGDLSAAGFSEAEIIAYRDPAREQISNRGAIDLCPPGRREGHKLVKAAKLVRKRLERRQAPQAQRQA</sequence>
<dbReference type="RefSeq" id="WP_147048672.1">
    <property type="nucleotide sequence ID" value="NZ_BJZV01000034.1"/>
</dbReference>